<evidence type="ECO:0000313" key="3">
    <source>
        <dbReference type="Proteomes" id="UP000808349"/>
    </source>
</evidence>
<dbReference type="AlphaFoldDB" id="A0A9D7XIN3"/>
<comment type="caution">
    <text evidence="2">The sequence shown here is derived from an EMBL/GenBank/DDBJ whole genome shotgun (WGS) entry which is preliminary data.</text>
</comment>
<name>A0A9D7XIN3_9BACT</name>
<feature type="coiled-coil region" evidence="1">
    <location>
        <begin position="295"/>
        <end position="344"/>
    </location>
</feature>
<reference evidence="2 3" key="1">
    <citation type="submission" date="2020-10" db="EMBL/GenBank/DDBJ databases">
        <title>Connecting structure to function with the recovery of over 1000 high-quality activated sludge metagenome-assembled genomes encoding full-length rRNA genes using long-read sequencing.</title>
        <authorList>
            <person name="Singleton C.M."/>
            <person name="Petriglieri F."/>
            <person name="Kristensen J.M."/>
            <person name="Kirkegaard R.H."/>
            <person name="Michaelsen T.Y."/>
            <person name="Andersen M.H."/>
            <person name="Karst S.M."/>
            <person name="Dueholm M.S."/>
            <person name="Nielsen P.H."/>
            <person name="Albertsen M."/>
        </authorList>
    </citation>
    <scope>NUCLEOTIDE SEQUENCE [LARGE SCALE GENOMIC DNA]</scope>
    <source>
        <strain evidence="2">Ribe_18-Q3-R11-54_BAT3C.373</strain>
    </source>
</reference>
<gene>
    <name evidence="2" type="ORF">IPO85_15345</name>
</gene>
<keyword evidence="1" id="KW-0175">Coiled coil</keyword>
<dbReference type="EMBL" id="JADKFW010000013">
    <property type="protein sequence ID" value="MBK9718858.1"/>
    <property type="molecule type" value="Genomic_DNA"/>
</dbReference>
<sequence length="416" mass="48752">MSNYLIILCLFFNSIFVGDPVVLSSTQILSKAIQDPKLKSKQDLQKYALQQKYRLPFLSSTELRAGTKTLIFDESRYSMRFGFNSFRERQALRKFPKLHSDVIHTEYLNQLNSKLLDYNKLILEYFSKNIELQYKDSLIYFLKLKNDLYGRYLNQNTEIKLKDLVNNVEDMDKWVVDRNQTQLLKSNLLEKFKSLMNTTDPIEVSYEQLVTLQTIEKQINLNLNITYSSIVALQKSSELNLTKQNILLEKRKERNWLSYFQMEYTDSDKALGLNENLSARVGIKLPLGGSSNKKIRELELDARSLEDQISILDTIRVFSQRVNLNFLKSKIEDYKKAKDQLNHSIIDKLLLNPSVLNQLTSEDLIDIRINKLKQNYELTTSYLEIVGLYINFLSINDQLVMEPLTDYLTDRMLPIR</sequence>
<protein>
    <submittedName>
        <fullName evidence="2">Uncharacterized protein</fullName>
    </submittedName>
</protein>
<evidence type="ECO:0000313" key="2">
    <source>
        <dbReference type="EMBL" id="MBK9718858.1"/>
    </source>
</evidence>
<organism evidence="2 3">
    <name type="scientific">Candidatus Defluviibacterium haderslevense</name>
    <dbReference type="NCBI Taxonomy" id="2981993"/>
    <lineage>
        <taxon>Bacteria</taxon>
        <taxon>Pseudomonadati</taxon>
        <taxon>Bacteroidota</taxon>
        <taxon>Saprospiria</taxon>
        <taxon>Saprospirales</taxon>
        <taxon>Saprospiraceae</taxon>
        <taxon>Candidatus Defluviibacterium</taxon>
    </lineage>
</organism>
<dbReference type="Proteomes" id="UP000808349">
    <property type="component" value="Unassembled WGS sequence"/>
</dbReference>
<accession>A0A9D7XIN3</accession>
<proteinExistence type="predicted"/>
<evidence type="ECO:0000256" key="1">
    <source>
        <dbReference type="SAM" id="Coils"/>
    </source>
</evidence>